<sequence length="71" mass="8084">MNKRITAAHSGSNDEIVKIRMHVESYVLDPRVGAKEREAIKVLSAYFDAKREYTSGDGWATACRNTRSLRR</sequence>
<dbReference type="RefSeq" id="WP_086972951.1">
    <property type="nucleotide sequence ID" value="NZ_FCOJ02000062.1"/>
</dbReference>
<accession>A0A158CYE7</accession>
<keyword evidence="2" id="KW-1185">Reference proteome</keyword>
<dbReference type="Proteomes" id="UP000054596">
    <property type="component" value="Unassembled WGS sequence"/>
</dbReference>
<organism evidence="1 2">
    <name type="scientific">Caballeronia glebae</name>
    <dbReference type="NCBI Taxonomy" id="1777143"/>
    <lineage>
        <taxon>Bacteria</taxon>
        <taxon>Pseudomonadati</taxon>
        <taxon>Pseudomonadota</taxon>
        <taxon>Betaproteobacteria</taxon>
        <taxon>Burkholderiales</taxon>
        <taxon>Burkholderiaceae</taxon>
        <taxon>Caballeronia</taxon>
    </lineage>
</organism>
<dbReference type="EMBL" id="FCOJ02000062">
    <property type="protein sequence ID" value="SAK87299.1"/>
    <property type="molecule type" value="Genomic_DNA"/>
</dbReference>
<protein>
    <submittedName>
        <fullName evidence="1">Uncharacterized protein</fullName>
    </submittedName>
</protein>
<comment type="caution">
    <text evidence="1">The sequence shown here is derived from an EMBL/GenBank/DDBJ whole genome shotgun (WGS) entry which is preliminary data.</text>
</comment>
<name>A0A158CYE7_9BURK</name>
<dbReference type="OrthoDB" id="9846091at2"/>
<gene>
    <name evidence="1" type="ORF">AWB82_05987</name>
</gene>
<dbReference type="AlphaFoldDB" id="A0A158CYE7"/>
<evidence type="ECO:0000313" key="1">
    <source>
        <dbReference type="EMBL" id="SAK87299.1"/>
    </source>
</evidence>
<evidence type="ECO:0000313" key="2">
    <source>
        <dbReference type="Proteomes" id="UP000054596"/>
    </source>
</evidence>
<proteinExistence type="predicted"/>
<reference evidence="1" key="1">
    <citation type="submission" date="2016-01" db="EMBL/GenBank/DDBJ databases">
        <authorList>
            <person name="Peeters C."/>
        </authorList>
    </citation>
    <scope>NUCLEOTIDE SEQUENCE [LARGE SCALE GENOMIC DNA]</scope>
    <source>
        <strain evidence="1">LMG 29325</strain>
    </source>
</reference>